<dbReference type="Proteomes" id="UP001388259">
    <property type="component" value="Unassembled WGS sequence"/>
</dbReference>
<name>A0AB35YU66_9FLAO</name>
<dbReference type="RefSeq" id="WP_342688017.1">
    <property type="nucleotide sequence ID" value="NZ_JAZBJM010000016.1"/>
</dbReference>
<dbReference type="EMBL" id="JAZBJM010000016">
    <property type="protein sequence ID" value="MEM0519588.1"/>
    <property type="molecule type" value="Genomic_DNA"/>
</dbReference>
<evidence type="ECO:0000313" key="2">
    <source>
        <dbReference type="EMBL" id="MEM0574750.1"/>
    </source>
</evidence>
<protein>
    <submittedName>
        <fullName evidence="1">Uncharacterized protein</fullName>
    </submittedName>
</protein>
<comment type="caution">
    <text evidence="1">The sequence shown here is derived from an EMBL/GenBank/DDBJ whole genome shotgun (WGS) entry which is preliminary data.</text>
</comment>
<reference evidence="1 4" key="1">
    <citation type="submission" date="2024-01" db="EMBL/GenBank/DDBJ databases">
        <title>Aequorivita flavus sp. nov., isolated from deep-sea sediment.</title>
        <authorList>
            <person name="Chen X."/>
        </authorList>
    </citation>
    <scope>NUCLEOTIDE SEQUENCE</scope>
    <source>
        <strain evidence="1">MCCC 1A16923</strain>
        <strain evidence="2 4">MCCC 1A16935</strain>
    </source>
</reference>
<dbReference type="AlphaFoldDB" id="A0AB35YU66"/>
<evidence type="ECO:0000313" key="1">
    <source>
        <dbReference type="EMBL" id="MEM0519588.1"/>
    </source>
</evidence>
<evidence type="ECO:0000313" key="4">
    <source>
        <dbReference type="Proteomes" id="UP001390963"/>
    </source>
</evidence>
<dbReference type="EMBL" id="JBANCF010000018">
    <property type="protein sequence ID" value="MEM0574750.1"/>
    <property type="molecule type" value="Genomic_DNA"/>
</dbReference>
<sequence length="131" mass="15187">MTKEYVPISPKLDIANQNTMDALKILDEGGVEEKVTIINEIKVQMIDILNHFIGCTWGAHYMTLFNKMIIPYLDDPKVLQFVLKGPVINDNKGNVFRGKSGTKMYEELYFYLKRVEAERFKDFLSSEFNRA</sequence>
<proteinExistence type="predicted"/>
<accession>A0AB35YU66</accession>
<evidence type="ECO:0000313" key="3">
    <source>
        <dbReference type="Proteomes" id="UP001388259"/>
    </source>
</evidence>
<organism evidence="1 3">
    <name type="scientific">Aequorivita flava</name>
    <dbReference type="NCBI Taxonomy" id="3114371"/>
    <lineage>
        <taxon>Bacteria</taxon>
        <taxon>Pseudomonadati</taxon>
        <taxon>Bacteroidota</taxon>
        <taxon>Flavobacteriia</taxon>
        <taxon>Flavobacteriales</taxon>
        <taxon>Flavobacteriaceae</taxon>
        <taxon>Aequorivita</taxon>
    </lineage>
</organism>
<keyword evidence="4" id="KW-1185">Reference proteome</keyword>
<dbReference type="Proteomes" id="UP001390963">
    <property type="component" value="Unassembled WGS sequence"/>
</dbReference>
<gene>
    <name evidence="2" type="ORF">VZD24_14590</name>
    <name evidence="1" type="ORF">VZD85_14595</name>
</gene>